<dbReference type="RefSeq" id="WP_118923060.1">
    <property type="nucleotide sequence ID" value="NZ_QWEG01000012.1"/>
</dbReference>
<proteinExistence type="predicted"/>
<comment type="caution">
    <text evidence="1">The sequence shown here is derived from an EMBL/GenBank/DDBJ whole genome shotgun (WGS) entry which is preliminary data.</text>
</comment>
<name>A0A417YQJ0_9BACI</name>
<dbReference type="EMBL" id="QWEG01000012">
    <property type="protein sequence ID" value="RHW36011.1"/>
    <property type="molecule type" value="Genomic_DNA"/>
</dbReference>
<evidence type="ECO:0000313" key="1">
    <source>
        <dbReference type="EMBL" id="RHW36011.1"/>
    </source>
</evidence>
<organism evidence="1 2">
    <name type="scientific">Neobacillus notoginsengisoli</name>
    <dbReference type="NCBI Taxonomy" id="1578198"/>
    <lineage>
        <taxon>Bacteria</taxon>
        <taxon>Bacillati</taxon>
        <taxon>Bacillota</taxon>
        <taxon>Bacilli</taxon>
        <taxon>Bacillales</taxon>
        <taxon>Bacillaceae</taxon>
        <taxon>Neobacillus</taxon>
    </lineage>
</organism>
<protein>
    <submittedName>
        <fullName evidence="1">Uncharacterized protein</fullName>
    </submittedName>
</protein>
<sequence>MENLTANYDLKKILLGSNYIDDGNPIKNFLLARDDKNYRDKSDDYFNYKNFKRGHIENYQLIENVFRTLFPNLNSDYKDIANSFFITYKCYLQIMYPKIFMPNGTVKKGDVSPLTIPIYEEENPTPNIRYAPFVSEEYEVIHEKYLTYYKNHFPFLKVHKGMKWVEFLTINFEFFSKVHNLEELQRFAVLTHTIGNIVTVPKGFNAGRKHYDYWDWGLKLLQGGSLEPIGEWRDFVNTYYLSCYVDTEYEIIPYWENHLASNIHLLPKDEFDIIRFLEHVNFCIEKRGENMMNDFNKKME</sequence>
<reference evidence="1 2" key="1">
    <citation type="journal article" date="2017" name="Int. J. Syst. Evol. Microbiol.">
        <title>Bacillus notoginsengisoli sp. nov., a novel bacterium isolated from the rhizosphere of Panax notoginseng.</title>
        <authorList>
            <person name="Zhang M.Y."/>
            <person name="Cheng J."/>
            <person name="Cai Y."/>
            <person name="Zhang T.Y."/>
            <person name="Wu Y.Y."/>
            <person name="Manikprabhu D."/>
            <person name="Li W.J."/>
            <person name="Zhang Y.X."/>
        </authorList>
    </citation>
    <scope>NUCLEOTIDE SEQUENCE [LARGE SCALE GENOMIC DNA]</scope>
    <source>
        <strain evidence="1 2">JCM 30743</strain>
    </source>
</reference>
<accession>A0A417YQJ0</accession>
<dbReference type="OrthoDB" id="2088453at2"/>
<dbReference type="AlphaFoldDB" id="A0A417YQJ0"/>
<gene>
    <name evidence="1" type="ORF">D1B31_18150</name>
</gene>
<evidence type="ECO:0000313" key="2">
    <source>
        <dbReference type="Proteomes" id="UP000284416"/>
    </source>
</evidence>
<keyword evidence="2" id="KW-1185">Reference proteome</keyword>
<dbReference type="Proteomes" id="UP000284416">
    <property type="component" value="Unassembled WGS sequence"/>
</dbReference>